<protein>
    <submittedName>
        <fullName evidence="1">Uncharacterized protein</fullName>
    </submittedName>
</protein>
<comment type="caution">
    <text evidence="1">The sequence shown here is derived from an EMBL/GenBank/DDBJ whole genome shotgun (WGS) entry which is preliminary data.</text>
</comment>
<organism evidence="1 2">
    <name type="scientific">Trinickia dinghuensis</name>
    <dbReference type="NCBI Taxonomy" id="2291023"/>
    <lineage>
        <taxon>Bacteria</taxon>
        <taxon>Pseudomonadati</taxon>
        <taxon>Pseudomonadota</taxon>
        <taxon>Betaproteobacteria</taxon>
        <taxon>Burkholderiales</taxon>
        <taxon>Burkholderiaceae</taxon>
        <taxon>Trinickia</taxon>
    </lineage>
</organism>
<accession>A0A3D8K0M7</accession>
<dbReference type="EMBL" id="QRGA01000007">
    <property type="protein sequence ID" value="RDU98395.1"/>
    <property type="molecule type" value="Genomic_DNA"/>
</dbReference>
<sequence>MGTHSYNNGTNGTMQTNTVVSIFAASANTNGAIVQSCSETIWGTTWGLNTLVIASPTQPTPFVTGNIVLFSVLVPPISSATLSHPVYIPAGNGLWGYTTGSGSIYCNYDFLN</sequence>
<name>A0A3D8K0M7_9BURK</name>
<evidence type="ECO:0000313" key="1">
    <source>
        <dbReference type="EMBL" id="RDU98395.1"/>
    </source>
</evidence>
<proteinExistence type="predicted"/>
<reference evidence="1 2" key="1">
    <citation type="submission" date="2018-08" db="EMBL/GenBank/DDBJ databases">
        <title>Paraburkholderia sp. DHOM06 isolated from forest soil.</title>
        <authorList>
            <person name="Gao Z.-H."/>
            <person name="Qiu L.-H."/>
        </authorList>
    </citation>
    <scope>NUCLEOTIDE SEQUENCE [LARGE SCALE GENOMIC DNA]</scope>
    <source>
        <strain evidence="1 2">DHOM06</strain>
    </source>
</reference>
<keyword evidence="2" id="KW-1185">Reference proteome</keyword>
<gene>
    <name evidence="1" type="ORF">DWV00_13910</name>
</gene>
<dbReference type="Proteomes" id="UP000256838">
    <property type="component" value="Unassembled WGS sequence"/>
</dbReference>
<dbReference type="AlphaFoldDB" id="A0A3D8K0M7"/>
<evidence type="ECO:0000313" key="2">
    <source>
        <dbReference type="Proteomes" id="UP000256838"/>
    </source>
</evidence>